<dbReference type="PIRSF" id="PIRSF026673">
    <property type="entry name" value="UCP026673_ion_chan"/>
    <property type="match status" value="1"/>
</dbReference>
<comment type="caution">
    <text evidence="6">Lacks conserved residue(s) required for the propagation of feature annotation.</text>
</comment>
<dbReference type="SUPFAM" id="SSF50182">
    <property type="entry name" value="Sm-like ribonucleoproteins"/>
    <property type="match status" value="1"/>
</dbReference>
<dbReference type="Gene3D" id="2.30.30.60">
    <property type="match status" value="1"/>
</dbReference>
<dbReference type="InterPro" id="IPR010920">
    <property type="entry name" value="LSM_dom_sf"/>
</dbReference>
<dbReference type="EMBL" id="BSPC01000068">
    <property type="protein sequence ID" value="GLS22934.1"/>
    <property type="molecule type" value="Genomic_DNA"/>
</dbReference>
<evidence type="ECO:0000256" key="6">
    <source>
        <dbReference type="RuleBase" id="RU369025"/>
    </source>
</evidence>
<evidence type="ECO:0000256" key="2">
    <source>
        <dbReference type="ARBA" id="ARBA00022475"/>
    </source>
</evidence>
<protein>
    <recommendedName>
        <fullName evidence="6">Small-conductance mechanosensitive channel</fullName>
    </recommendedName>
</protein>
<dbReference type="InterPro" id="IPR023408">
    <property type="entry name" value="MscS_beta-dom_sf"/>
</dbReference>
<dbReference type="PANTHER" id="PTHR30221">
    <property type="entry name" value="SMALL-CONDUCTANCE MECHANOSENSITIVE CHANNEL"/>
    <property type="match status" value="1"/>
</dbReference>
<evidence type="ECO:0000256" key="3">
    <source>
        <dbReference type="ARBA" id="ARBA00022692"/>
    </source>
</evidence>
<keyword evidence="9" id="KW-1185">Reference proteome</keyword>
<dbReference type="Gene3D" id="3.30.70.100">
    <property type="match status" value="1"/>
</dbReference>
<feature type="domain" description="Mechanosensitive ion channel MscS" evidence="7">
    <location>
        <begin position="154"/>
        <end position="220"/>
    </location>
</feature>
<dbReference type="InterPro" id="IPR011066">
    <property type="entry name" value="MscS_channel_C_sf"/>
</dbReference>
<keyword evidence="6" id="KW-0997">Cell inner membrane</keyword>
<dbReference type="SUPFAM" id="SSF82689">
    <property type="entry name" value="Mechanosensitive channel protein MscS (YggB), C-terminal domain"/>
    <property type="match status" value="1"/>
</dbReference>
<dbReference type="RefSeq" id="WP_284315882.1">
    <property type="nucleotide sequence ID" value="NZ_BSPC01000068.1"/>
</dbReference>
<keyword evidence="5 6" id="KW-0472">Membrane</keyword>
<comment type="similarity">
    <text evidence="6">Belongs to the MscS (TC 1.A.23) family.</text>
</comment>
<dbReference type="InterPro" id="IPR006685">
    <property type="entry name" value="MscS_channel_2nd"/>
</dbReference>
<comment type="subcellular location">
    <subcellularLocation>
        <location evidence="6">Cell inner membrane</location>
        <topology evidence="6">Multi-pass membrane protein</topology>
    </subcellularLocation>
    <subcellularLocation>
        <location evidence="1">Cell membrane</location>
        <topology evidence="1">Multi-pass membrane protein</topology>
    </subcellularLocation>
</comment>
<comment type="caution">
    <text evidence="8">The sequence shown here is derived from an EMBL/GenBank/DDBJ whole genome shotgun (WGS) entry which is preliminary data.</text>
</comment>
<feature type="transmembrane region" description="Helical" evidence="6">
    <location>
        <begin position="133"/>
        <end position="151"/>
    </location>
</feature>
<dbReference type="Proteomes" id="UP001156882">
    <property type="component" value="Unassembled WGS sequence"/>
</dbReference>
<sequence>MPGDQHELTLILINVMGLFGILVWLLQGRRRHTARLVVQIAFFSGMTLALVVGDVSPYRLDQTNADEIGALLGRSALVLWWMHLAWTIIGAVRLYMAYGHRPREAHLLLDLVSAVVYLSVTLSIVGFVFDAPIGTLVATSGVVAVIIGLALQNTLGDVFSSIALTLERPYVLGDWIQLGDGTSGRVVETNWRSTHLLTGAYDLVVLPNSVLAKLGLTNRSRPDEAHQMTLVIRIAALQRPHVIENVMRNALLACKHIVMEPPPVVALQEIDAAAIKIELQFAVANPASRTPARNEVIDQVYLQCKHNHLALAMPPESYRLPLYAPDGGNRDALRLVGDSEITG</sequence>
<feature type="transmembrane region" description="Helical" evidence="6">
    <location>
        <begin position="6"/>
        <end position="26"/>
    </location>
</feature>
<dbReference type="PANTHER" id="PTHR30221:SF1">
    <property type="entry name" value="SMALL-CONDUCTANCE MECHANOSENSITIVE CHANNEL"/>
    <property type="match status" value="1"/>
</dbReference>
<comment type="subunit">
    <text evidence="6">Homoheptamer.</text>
</comment>
<evidence type="ECO:0000259" key="7">
    <source>
        <dbReference type="Pfam" id="PF00924"/>
    </source>
</evidence>
<keyword evidence="6" id="KW-0407">Ion channel</keyword>
<evidence type="ECO:0000313" key="8">
    <source>
        <dbReference type="EMBL" id="GLS22934.1"/>
    </source>
</evidence>
<feature type="transmembrane region" description="Helical" evidence="6">
    <location>
        <begin position="107"/>
        <end position="127"/>
    </location>
</feature>
<accession>A0ABQ6CW36</accession>
<name>A0ABQ6CW36_9HYPH</name>
<dbReference type="Gene3D" id="1.10.287.1260">
    <property type="match status" value="1"/>
</dbReference>
<keyword evidence="6" id="KW-0813">Transport</keyword>
<keyword evidence="4 6" id="KW-1133">Transmembrane helix</keyword>
<reference evidence="9" key="1">
    <citation type="journal article" date="2019" name="Int. J. Syst. Evol. Microbiol.">
        <title>The Global Catalogue of Microorganisms (GCM) 10K type strain sequencing project: providing services to taxonomists for standard genome sequencing and annotation.</title>
        <authorList>
            <consortium name="The Broad Institute Genomics Platform"/>
            <consortium name="The Broad Institute Genome Sequencing Center for Infectious Disease"/>
            <person name="Wu L."/>
            <person name="Ma J."/>
        </authorList>
    </citation>
    <scope>NUCLEOTIDE SEQUENCE [LARGE SCALE GENOMIC DNA]</scope>
    <source>
        <strain evidence="9">NBRC 101365</strain>
    </source>
</reference>
<evidence type="ECO:0000256" key="1">
    <source>
        <dbReference type="ARBA" id="ARBA00004651"/>
    </source>
</evidence>
<feature type="transmembrane region" description="Helical" evidence="6">
    <location>
        <begin position="33"/>
        <end position="52"/>
    </location>
</feature>
<comment type="function">
    <text evidence="6">Mechanosensitive channel that participates in the regulation of osmotic pressure changes within the cell, opening in response to stretch forces in the membrane lipid bilayer, without the need for other proteins. Contributes to normal resistance to hypoosmotic shock. Forms an ion channel of 1.0 nanosiemens conductance with a slight preference for anions.</text>
</comment>
<gene>
    <name evidence="8" type="ORF">GCM10007874_59540</name>
</gene>
<keyword evidence="2" id="KW-1003">Cell membrane</keyword>
<dbReference type="Pfam" id="PF00924">
    <property type="entry name" value="MS_channel_2nd"/>
    <property type="match status" value="1"/>
</dbReference>
<evidence type="ECO:0000256" key="4">
    <source>
        <dbReference type="ARBA" id="ARBA00022989"/>
    </source>
</evidence>
<dbReference type="InterPro" id="IPR016846">
    <property type="entry name" value="cNMP-bd_ion_channel"/>
</dbReference>
<evidence type="ECO:0000256" key="5">
    <source>
        <dbReference type="ARBA" id="ARBA00023136"/>
    </source>
</evidence>
<dbReference type="InterPro" id="IPR045275">
    <property type="entry name" value="MscS_archaea/bacteria_type"/>
</dbReference>
<organism evidence="8 9">
    <name type="scientific">Labrys miyagiensis</name>
    <dbReference type="NCBI Taxonomy" id="346912"/>
    <lineage>
        <taxon>Bacteria</taxon>
        <taxon>Pseudomonadati</taxon>
        <taxon>Pseudomonadota</taxon>
        <taxon>Alphaproteobacteria</taxon>
        <taxon>Hyphomicrobiales</taxon>
        <taxon>Xanthobacteraceae</taxon>
        <taxon>Labrys</taxon>
    </lineage>
</organism>
<keyword evidence="6" id="KW-0406">Ion transport</keyword>
<feature type="transmembrane region" description="Helical" evidence="6">
    <location>
        <begin position="72"/>
        <end position="95"/>
    </location>
</feature>
<evidence type="ECO:0000313" key="9">
    <source>
        <dbReference type="Proteomes" id="UP001156882"/>
    </source>
</evidence>
<keyword evidence="3 6" id="KW-0812">Transmembrane</keyword>
<proteinExistence type="inferred from homology"/>